<organism evidence="2 3">
    <name type="scientific">Colletotrichum musicola</name>
    <dbReference type="NCBI Taxonomy" id="2175873"/>
    <lineage>
        <taxon>Eukaryota</taxon>
        <taxon>Fungi</taxon>
        <taxon>Dikarya</taxon>
        <taxon>Ascomycota</taxon>
        <taxon>Pezizomycotina</taxon>
        <taxon>Sordariomycetes</taxon>
        <taxon>Hypocreomycetidae</taxon>
        <taxon>Glomerellales</taxon>
        <taxon>Glomerellaceae</taxon>
        <taxon>Colletotrichum</taxon>
        <taxon>Colletotrichum orchidearum species complex</taxon>
    </lineage>
</organism>
<feature type="region of interest" description="Disordered" evidence="1">
    <location>
        <begin position="384"/>
        <end position="403"/>
    </location>
</feature>
<feature type="compositionally biased region" description="Acidic residues" evidence="1">
    <location>
        <begin position="179"/>
        <end position="188"/>
    </location>
</feature>
<feature type="compositionally biased region" description="Low complexity" evidence="1">
    <location>
        <begin position="125"/>
        <end position="145"/>
    </location>
</feature>
<sequence length="403" mass="43443">MIVISNNIESAPLSSSLLPTMAPNPLCLVWREQIMDNLRLISGRSASIDIYSSRNPTNKSYTIYAVKVHKGKRQEILSAAGRDVEAAYESLHAKSAQEVYQFVELNGFAFPRGVKSEYDSDSTSDSDASTMDASEVVSISAVSSDSEADDAAPSRGKKTKHHRKGKKKSSKRSKHLSSEEDSSSSEEEAPPRRRRPAAPAGRPSYIPAPPITTSQAPPPPPGWRGPPRVYPRPGAGVPPPLPPTRFPASIRPPPGMAAPAPLPGTVISAPAPPLPPAQPSKPVRLVIRWAGHGERKVVESCQPSHRALQRAALAHVRGNWQSFENVVAHEMTPGRLWGLGAKVRRVAYGGDMYAISAVTGGDDLGMYFKADEIPKFEVEVDHDGSVVPAPPLPPQPVQHHTLQ</sequence>
<evidence type="ECO:0000313" key="2">
    <source>
        <dbReference type="EMBL" id="KAF6845444.1"/>
    </source>
</evidence>
<evidence type="ECO:0000313" key="3">
    <source>
        <dbReference type="Proteomes" id="UP000639643"/>
    </source>
</evidence>
<reference evidence="2" key="1">
    <citation type="journal article" date="2020" name="Phytopathology">
        <title>Genome Sequence Resources of Colletotrichum truncatum, C. plurivorum, C. musicola, and C. sojae: Four Species Pathogenic to Soybean (Glycine max).</title>
        <authorList>
            <person name="Rogerio F."/>
            <person name="Boufleur T.R."/>
            <person name="Ciampi-Guillardi M."/>
            <person name="Sukno S.A."/>
            <person name="Thon M.R."/>
            <person name="Massola Junior N.S."/>
            <person name="Baroncelli R."/>
        </authorList>
    </citation>
    <scope>NUCLEOTIDE SEQUENCE</scope>
    <source>
        <strain evidence="2">LFN0074</strain>
    </source>
</reference>
<name>A0A8H6U9A9_9PEZI</name>
<feature type="compositionally biased region" description="Basic residues" evidence="1">
    <location>
        <begin position="155"/>
        <end position="175"/>
    </location>
</feature>
<dbReference type="EMBL" id="WIGM01000001">
    <property type="protein sequence ID" value="KAF6845444.1"/>
    <property type="molecule type" value="Genomic_DNA"/>
</dbReference>
<dbReference type="Proteomes" id="UP000639643">
    <property type="component" value="Unassembled WGS sequence"/>
</dbReference>
<proteinExistence type="predicted"/>
<keyword evidence="3" id="KW-1185">Reference proteome</keyword>
<accession>A0A8H6U9A9</accession>
<evidence type="ECO:0000256" key="1">
    <source>
        <dbReference type="SAM" id="MobiDB-lite"/>
    </source>
</evidence>
<feature type="compositionally biased region" description="Pro residues" evidence="1">
    <location>
        <begin position="206"/>
        <end position="257"/>
    </location>
</feature>
<gene>
    <name evidence="2" type="ORF">CMUS01_00019</name>
</gene>
<comment type="caution">
    <text evidence="2">The sequence shown here is derived from an EMBL/GenBank/DDBJ whole genome shotgun (WGS) entry which is preliminary data.</text>
</comment>
<dbReference type="AlphaFoldDB" id="A0A8H6U9A9"/>
<protein>
    <submittedName>
        <fullName evidence="2">Uncharacterized protein</fullName>
    </submittedName>
</protein>
<feature type="region of interest" description="Disordered" evidence="1">
    <location>
        <begin position="116"/>
        <end position="257"/>
    </location>
</feature>
<dbReference type="OrthoDB" id="5148182at2759"/>